<dbReference type="InterPro" id="IPR012870">
    <property type="entry name" value="DUF1666"/>
</dbReference>
<protein>
    <recommendedName>
        <fullName evidence="4">Ribosomal protein L34Ae</fullName>
    </recommendedName>
</protein>
<name>A0A5N6LQJ1_9ASTR</name>
<sequence length="834" mass="96560">MATYRLITFKSHFDFIYKSVPADLMNRMTMKVCSFMTLIWVLLCDFVLSSFRHLIKHLAGTRLDDDHVVSNEQEDRIVRSSSGSNCLISDGFGGDEKSEFTFGFQFQMKEEDLISYGGIPEVKLEKTDDVFVDDGLKSMMNTSKYQFVSVQDFGGFVAEPKSATFTVHELFVEPPLIEDEFIVKEMELIQDLGEAEVKKQAETNDEQNELDADSNLSSNGEDDDFMETDVSSGQILQQVIDVSAKDSITSEENTKMYVTHASICEEVQDLQEKSDLNLGKTEVLKAEQVNWLGDFFMRNDSFCFGFDSSQESEVSSLDHHQLESDDSVIEREPESSSPSVPEEIDDECIEPEPNLEKEKHNSESNGKHESDLCFSPSVPEEIDDECIIEPEPSLEKEKHNSESNGEHESDLCELENTMEPEIEWMDGTEFEEESYVQQSWEFDSDEEEDADILLEHLELIVQMKMELKNTRTGGLPTILEEVETPRMKEAYKPLKISEKLEHRDQMAEIQKFYKSYAEKMRKLDVLNYQTLQAINFLRMKHPDQLNTGENASLSAIKSVVFPSLWPCKLRRIYADPTLKSITELNKDLEIVYVGQSCLSWEILHWQYKKTKELQLYDPQGFRSYNQIALEFQQFHVLLKRFTEDELFQGPRVQNYTKQRCTLRGLLQVPAIKDDNFKEKKSWQKEEGDAVSISSMTKIIKESMTVFWEFLHTDKDITNLFLTIILQGSKAHLQDPADSDLFMQVKTIHQKKEKRLKDMLRTGNCIVKKFQKQQETILDQHMFVSQVELKLISRVLNLPRLTRDQLLWCHSKLNNIVFIDRKVQVEDSLFLIFPC</sequence>
<feature type="compositionally biased region" description="Basic and acidic residues" evidence="1">
    <location>
        <begin position="316"/>
        <end position="334"/>
    </location>
</feature>
<keyword evidence="3" id="KW-1185">Reference proteome</keyword>
<feature type="region of interest" description="Disordered" evidence="1">
    <location>
        <begin position="198"/>
        <end position="225"/>
    </location>
</feature>
<accession>A0A5N6LQJ1</accession>
<feature type="compositionally biased region" description="Acidic residues" evidence="1">
    <location>
        <begin position="203"/>
        <end position="212"/>
    </location>
</feature>
<feature type="compositionally biased region" description="Basic and acidic residues" evidence="1">
    <location>
        <begin position="354"/>
        <end position="371"/>
    </location>
</feature>
<comment type="caution">
    <text evidence="2">The sequence shown here is derived from an EMBL/GenBank/DDBJ whole genome shotgun (WGS) entry which is preliminary data.</text>
</comment>
<evidence type="ECO:0008006" key="4">
    <source>
        <dbReference type="Google" id="ProtNLM"/>
    </source>
</evidence>
<dbReference type="PANTHER" id="PTHR46741">
    <property type="entry name" value="OS09G0413600 PROTEIN"/>
    <property type="match status" value="1"/>
</dbReference>
<proteinExistence type="predicted"/>
<dbReference type="Proteomes" id="UP000326396">
    <property type="component" value="Linkage Group LG9"/>
</dbReference>
<feature type="region of interest" description="Disordered" evidence="1">
    <location>
        <begin position="315"/>
        <end position="376"/>
    </location>
</feature>
<dbReference type="Pfam" id="PF07891">
    <property type="entry name" value="DUF1666"/>
    <property type="match status" value="1"/>
</dbReference>
<evidence type="ECO:0000313" key="2">
    <source>
        <dbReference type="EMBL" id="KAD2393668.1"/>
    </source>
</evidence>
<dbReference type="AlphaFoldDB" id="A0A5N6LQJ1"/>
<dbReference type="EMBL" id="SZYD01000019">
    <property type="protein sequence ID" value="KAD2393668.1"/>
    <property type="molecule type" value="Genomic_DNA"/>
</dbReference>
<reference evidence="2 3" key="1">
    <citation type="submission" date="2019-05" db="EMBL/GenBank/DDBJ databases">
        <title>Mikania micrantha, genome provides insights into the molecular mechanism of rapid growth.</title>
        <authorList>
            <person name="Liu B."/>
        </authorList>
    </citation>
    <scope>NUCLEOTIDE SEQUENCE [LARGE SCALE GENOMIC DNA]</scope>
    <source>
        <strain evidence="2">NLD-2019</strain>
        <tissue evidence="2">Leaf</tissue>
    </source>
</reference>
<evidence type="ECO:0000313" key="3">
    <source>
        <dbReference type="Proteomes" id="UP000326396"/>
    </source>
</evidence>
<gene>
    <name evidence="2" type="ORF">E3N88_40645</name>
</gene>
<organism evidence="2 3">
    <name type="scientific">Mikania micrantha</name>
    <name type="common">bitter vine</name>
    <dbReference type="NCBI Taxonomy" id="192012"/>
    <lineage>
        <taxon>Eukaryota</taxon>
        <taxon>Viridiplantae</taxon>
        <taxon>Streptophyta</taxon>
        <taxon>Embryophyta</taxon>
        <taxon>Tracheophyta</taxon>
        <taxon>Spermatophyta</taxon>
        <taxon>Magnoliopsida</taxon>
        <taxon>eudicotyledons</taxon>
        <taxon>Gunneridae</taxon>
        <taxon>Pentapetalae</taxon>
        <taxon>asterids</taxon>
        <taxon>campanulids</taxon>
        <taxon>Asterales</taxon>
        <taxon>Asteraceae</taxon>
        <taxon>Asteroideae</taxon>
        <taxon>Heliantheae alliance</taxon>
        <taxon>Eupatorieae</taxon>
        <taxon>Mikania</taxon>
    </lineage>
</organism>
<dbReference type="PANTHER" id="PTHR46741:SF4">
    <property type="entry name" value="FINGER FYVE DOMAIN PROTEIN, PUTATIVE (DUF1666)-RELATED"/>
    <property type="match status" value="1"/>
</dbReference>
<evidence type="ECO:0000256" key="1">
    <source>
        <dbReference type="SAM" id="MobiDB-lite"/>
    </source>
</evidence>
<dbReference type="OrthoDB" id="772197at2759"/>